<reference evidence="2 3" key="1">
    <citation type="submission" date="2015-07" db="EMBL/GenBank/DDBJ databases">
        <title>Emmonsia species relationships and genome sequence.</title>
        <authorList>
            <person name="Cuomo C.A."/>
            <person name="Schwartz I.S."/>
            <person name="Kenyon C."/>
            <person name="de Hoog G.S."/>
            <person name="Govender N.P."/>
            <person name="Botha A."/>
            <person name="Moreno L."/>
            <person name="de Vries M."/>
            <person name="Munoz J.F."/>
            <person name="Stielow J.B."/>
        </authorList>
    </citation>
    <scope>NUCLEOTIDE SEQUENCE [LARGE SCALE GENOMIC DNA]</scope>
    <source>
        <strain evidence="2 3">CBS 136260</strain>
    </source>
</reference>
<keyword evidence="3" id="KW-1185">Reference proteome</keyword>
<evidence type="ECO:0000313" key="2">
    <source>
        <dbReference type="EMBL" id="OAX77386.1"/>
    </source>
</evidence>
<gene>
    <name evidence="2" type="ORF">ACJ72_08318</name>
</gene>
<sequence>MQAAKNTRTPGASKGLRQGGAIRSGTRAQMSHCSQGRWLRDNENFCSLWKIHRKVEPSMDIRLQQLTKTIELSPQEQGPELRLQNGDLASAHQAKYSTE</sequence>
<name>A0A1B7NL18_9EURO</name>
<accession>A0A1B7NL18</accession>
<dbReference type="AlphaFoldDB" id="A0A1B7NL18"/>
<evidence type="ECO:0000313" key="3">
    <source>
        <dbReference type="Proteomes" id="UP000091918"/>
    </source>
</evidence>
<dbReference type="EMBL" id="LGUA01002634">
    <property type="protein sequence ID" value="OAX77386.1"/>
    <property type="molecule type" value="Genomic_DNA"/>
</dbReference>
<feature type="region of interest" description="Disordered" evidence="1">
    <location>
        <begin position="71"/>
        <end position="99"/>
    </location>
</feature>
<evidence type="ECO:0000256" key="1">
    <source>
        <dbReference type="SAM" id="MobiDB-lite"/>
    </source>
</evidence>
<proteinExistence type="predicted"/>
<feature type="compositionally biased region" description="Polar residues" evidence="1">
    <location>
        <begin position="1"/>
        <end position="10"/>
    </location>
</feature>
<organism evidence="2 3">
    <name type="scientific">Emergomyces africanus</name>
    <dbReference type="NCBI Taxonomy" id="1955775"/>
    <lineage>
        <taxon>Eukaryota</taxon>
        <taxon>Fungi</taxon>
        <taxon>Dikarya</taxon>
        <taxon>Ascomycota</taxon>
        <taxon>Pezizomycotina</taxon>
        <taxon>Eurotiomycetes</taxon>
        <taxon>Eurotiomycetidae</taxon>
        <taxon>Onygenales</taxon>
        <taxon>Ajellomycetaceae</taxon>
        <taxon>Emergomyces</taxon>
    </lineage>
</organism>
<comment type="caution">
    <text evidence="2">The sequence shown here is derived from an EMBL/GenBank/DDBJ whole genome shotgun (WGS) entry which is preliminary data.</text>
</comment>
<feature type="region of interest" description="Disordered" evidence="1">
    <location>
        <begin position="1"/>
        <end position="34"/>
    </location>
</feature>
<dbReference type="Proteomes" id="UP000091918">
    <property type="component" value="Unassembled WGS sequence"/>
</dbReference>
<protein>
    <submittedName>
        <fullName evidence="2">Uncharacterized protein</fullName>
    </submittedName>
</protein>